<dbReference type="Pfam" id="PF04066">
    <property type="entry name" value="MrpF_PhaF"/>
    <property type="match status" value="1"/>
</dbReference>
<keyword evidence="8" id="KW-1185">Reference proteome</keyword>
<feature type="transmembrane region" description="Helical" evidence="6">
    <location>
        <begin position="33"/>
        <end position="50"/>
    </location>
</feature>
<reference evidence="7 8" key="1">
    <citation type="submission" date="2019-06" db="EMBL/GenBank/DDBJ databases">
        <authorList>
            <person name="Jiang L."/>
        </authorList>
    </citation>
    <scope>NUCLEOTIDE SEQUENCE [LARGE SCALE GENOMIC DNA]</scope>
    <source>
        <strain evidence="7 8">YIM 48858</strain>
    </source>
</reference>
<evidence type="ECO:0000256" key="4">
    <source>
        <dbReference type="ARBA" id="ARBA00022989"/>
    </source>
</evidence>
<evidence type="ECO:0000256" key="5">
    <source>
        <dbReference type="ARBA" id="ARBA00023136"/>
    </source>
</evidence>
<protein>
    <submittedName>
        <fullName evidence="7">Multiple resistance and pH regulation protein F</fullName>
    </submittedName>
</protein>
<sequence>MTAIALGVAVVLVLLMGGSLVRVAIGPTDADRMLGLQLLGSNLTALALLMSEALAMPRLVDLALVFATLAGVTTAVFVATYANAREDRR</sequence>
<gene>
    <name evidence="7" type="ORF">FHG71_17300</name>
</gene>
<keyword evidence="4 6" id="KW-1133">Transmembrane helix</keyword>
<dbReference type="InterPro" id="IPR007208">
    <property type="entry name" value="MrpF/PhaF-like"/>
</dbReference>
<name>A0A5C4NB26_9RHOB</name>
<evidence type="ECO:0000256" key="6">
    <source>
        <dbReference type="SAM" id="Phobius"/>
    </source>
</evidence>
<dbReference type="RefSeq" id="WP_139082951.1">
    <property type="nucleotide sequence ID" value="NZ_VDFV01000036.1"/>
</dbReference>
<dbReference type="GO" id="GO:0015075">
    <property type="term" value="F:monoatomic ion transmembrane transporter activity"/>
    <property type="evidence" value="ECO:0007669"/>
    <property type="project" value="InterPro"/>
</dbReference>
<comment type="subcellular location">
    <subcellularLocation>
        <location evidence="1">Cell membrane</location>
        <topology evidence="1">Multi-pass membrane protein</topology>
    </subcellularLocation>
</comment>
<dbReference type="Proteomes" id="UP000305709">
    <property type="component" value="Unassembled WGS sequence"/>
</dbReference>
<evidence type="ECO:0000313" key="7">
    <source>
        <dbReference type="EMBL" id="TNC65802.1"/>
    </source>
</evidence>
<evidence type="ECO:0000256" key="1">
    <source>
        <dbReference type="ARBA" id="ARBA00004651"/>
    </source>
</evidence>
<organism evidence="7 8">
    <name type="scientific">Rubellimicrobium roseum</name>
    <dbReference type="NCBI Taxonomy" id="687525"/>
    <lineage>
        <taxon>Bacteria</taxon>
        <taxon>Pseudomonadati</taxon>
        <taxon>Pseudomonadota</taxon>
        <taxon>Alphaproteobacteria</taxon>
        <taxon>Rhodobacterales</taxon>
        <taxon>Roseobacteraceae</taxon>
        <taxon>Rubellimicrobium</taxon>
    </lineage>
</organism>
<dbReference type="GO" id="GO:0005886">
    <property type="term" value="C:plasma membrane"/>
    <property type="evidence" value="ECO:0007669"/>
    <property type="project" value="UniProtKB-SubCell"/>
</dbReference>
<dbReference type="AlphaFoldDB" id="A0A5C4NB26"/>
<evidence type="ECO:0000313" key="8">
    <source>
        <dbReference type="Proteomes" id="UP000305709"/>
    </source>
</evidence>
<comment type="caution">
    <text evidence="7">The sequence shown here is derived from an EMBL/GenBank/DDBJ whole genome shotgun (WGS) entry which is preliminary data.</text>
</comment>
<evidence type="ECO:0000256" key="3">
    <source>
        <dbReference type="ARBA" id="ARBA00022692"/>
    </source>
</evidence>
<evidence type="ECO:0000256" key="2">
    <source>
        <dbReference type="ARBA" id="ARBA00022475"/>
    </source>
</evidence>
<feature type="transmembrane region" description="Helical" evidence="6">
    <location>
        <begin position="62"/>
        <end position="82"/>
    </location>
</feature>
<dbReference type="EMBL" id="VDFV01000036">
    <property type="protein sequence ID" value="TNC65802.1"/>
    <property type="molecule type" value="Genomic_DNA"/>
</dbReference>
<keyword evidence="5 6" id="KW-0472">Membrane</keyword>
<accession>A0A5C4NB26</accession>
<keyword evidence="3 6" id="KW-0812">Transmembrane</keyword>
<proteinExistence type="predicted"/>
<keyword evidence="2" id="KW-1003">Cell membrane</keyword>